<dbReference type="NCBIfam" id="TIGR00879">
    <property type="entry name" value="SP"/>
    <property type="match status" value="1"/>
</dbReference>
<keyword evidence="11" id="KW-1185">Reference proteome</keyword>
<feature type="transmembrane region" description="Helical" evidence="8">
    <location>
        <begin position="231"/>
        <end position="251"/>
    </location>
</feature>
<dbReference type="Proteomes" id="UP000809789">
    <property type="component" value="Unassembled WGS sequence"/>
</dbReference>
<dbReference type="PROSITE" id="PS00217">
    <property type="entry name" value="SUGAR_TRANSPORT_2"/>
    <property type="match status" value="1"/>
</dbReference>
<feature type="domain" description="Major facilitator superfamily (MFS) profile" evidence="9">
    <location>
        <begin position="55"/>
        <end position="488"/>
    </location>
</feature>
<dbReference type="Pfam" id="PF00083">
    <property type="entry name" value="Sugar_tr"/>
    <property type="match status" value="1"/>
</dbReference>
<dbReference type="PANTHER" id="PTHR48022:SF83">
    <property type="entry name" value="MAJOR FACILITATOR SUPERFAMILY (MFS) PROFILE DOMAIN-CONTAINING PROTEIN"/>
    <property type="match status" value="1"/>
</dbReference>
<dbReference type="InterPro" id="IPR020846">
    <property type="entry name" value="MFS_dom"/>
</dbReference>
<evidence type="ECO:0000256" key="5">
    <source>
        <dbReference type="ARBA" id="ARBA00022989"/>
    </source>
</evidence>
<keyword evidence="6 8" id="KW-0472">Membrane</keyword>
<evidence type="ECO:0000256" key="3">
    <source>
        <dbReference type="ARBA" id="ARBA00022448"/>
    </source>
</evidence>
<comment type="similarity">
    <text evidence="2 7">Belongs to the major facilitator superfamily. Sugar transporter (TC 2.A.1.1) family.</text>
</comment>
<dbReference type="InterPro" id="IPR036259">
    <property type="entry name" value="MFS_trans_sf"/>
</dbReference>
<comment type="subcellular location">
    <subcellularLocation>
        <location evidence="1">Membrane</location>
        <topology evidence="1">Multi-pass membrane protein</topology>
    </subcellularLocation>
</comment>
<feature type="transmembrane region" description="Helical" evidence="8">
    <location>
        <begin position="395"/>
        <end position="419"/>
    </location>
</feature>
<keyword evidence="5 8" id="KW-1133">Transmembrane helix</keyword>
<feature type="transmembrane region" description="Helical" evidence="8">
    <location>
        <begin position="158"/>
        <end position="179"/>
    </location>
</feature>
<feature type="transmembrane region" description="Helical" evidence="8">
    <location>
        <begin position="465"/>
        <end position="482"/>
    </location>
</feature>
<comment type="caution">
    <text evidence="10">The sequence shown here is derived from an EMBL/GenBank/DDBJ whole genome shotgun (WGS) entry which is preliminary data.</text>
</comment>
<reference evidence="10" key="1">
    <citation type="submission" date="2021-07" db="EMBL/GenBank/DDBJ databases">
        <title>Elsinoe batatas strain:CRI-CJ2 Genome sequencing and assembly.</title>
        <authorList>
            <person name="Huang L."/>
        </authorList>
    </citation>
    <scope>NUCLEOTIDE SEQUENCE</scope>
    <source>
        <strain evidence="10">CRI-CJ2</strain>
    </source>
</reference>
<evidence type="ECO:0000313" key="11">
    <source>
        <dbReference type="Proteomes" id="UP000809789"/>
    </source>
</evidence>
<evidence type="ECO:0000259" key="9">
    <source>
        <dbReference type="PROSITE" id="PS50850"/>
    </source>
</evidence>
<feature type="transmembrane region" description="Helical" evidence="8">
    <location>
        <begin position="53"/>
        <end position="78"/>
    </location>
</feature>
<dbReference type="GO" id="GO:0016020">
    <property type="term" value="C:membrane"/>
    <property type="evidence" value="ECO:0007669"/>
    <property type="project" value="UniProtKB-SubCell"/>
</dbReference>
<accession>A0A8K0KXI0</accession>
<evidence type="ECO:0000256" key="6">
    <source>
        <dbReference type="ARBA" id="ARBA00023136"/>
    </source>
</evidence>
<dbReference type="OrthoDB" id="6612291at2759"/>
<feature type="transmembrane region" description="Helical" evidence="8">
    <location>
        <begin position="312"/>
        <end position="330"/>
    </location>
</feature>
<feature type="transmembrane region" description="Helical" evidence="8">
    <location>
        <begin position="431"/>
        <end position="453"/>
    </location>
</feature>
<dbReference type="Gene3D" id="1.20.1250.20">
    <property type="entry name" value="MFS general substrate transporter like domains"/>
    <property type="match status" value="1"/>
</dbReference>
<dbReference type="EMBL" id="JAESVG020000008">
    <property type="protein sequence ID" value="KAG8625162.1"/>
    <property type="molecule type" value="Genomic_DNA"/>
</dbReference>
<evidence type="ECO:0000256" key="7">
    <source>
        <dbReference type="RuleBase" id="RU003346"/>
    </source>
</evidence>
<evidence type="ECO:0000256" key="1">
    <source>
        <dbReference type="ARBA" id="ARBA00004141"/>
    </source>
</evidence>
<evidence type="ECO:0000256" key="8">
    <source>
        <dbReference type="SAM" id="Phobius"/>
    </source>
</evidence>
<dbReference type="GO" id="GO:0005351">
    <property type="term" value="F:carbohydrate:proton symporter activity"/>
    <property type="evidence" value="ECO:0007669"/>
    <property type="project" value="TreeGrafter"/>
</dbReference>
<protein>
    <recommendedName>
        <fullName evidence="9">Major facilitator superfamily (MFS) profile domain-containing protein</fullName>
    </recommendedName>
</protein>
<feature type="transmembrane region" description="Helical" evidence="8">
    <location>
        <begin position="98"/>
        <end position="121"/>
    </location>
</feature>
<dbReference type="InterPro" id="IPR005828">
    <property type="entry name" value="MFS_sugar_transport-like"/>
</dbReference>
<dbReference type="PROSITE" id="PS50850">
    <property type="entry name" value="MFS"/>
    <property type="match status" value="1"/>
</dbReference>
<feature type="transmembrane region" description="Helical" evidence="8">
    <location>
        <begin position="133"/>
        <end position="152"/>
    </location>
</feature>
<proteinExistence type="inferred from homology"/>
<dbReference type="PANTHER" id="PTHR48022">
    <property type="entry name" value="PLASTIDIC GLUCOSE TRANSPORTER 4"/>
    <property type="match status" value="1"/>
</dbReference>
<keyword evidence="4 8" id="KW-0812">Transmembrane</keyword>
<keyword evidence="3 7" id="KW-0813">Transport</keyword>
<name>A0A8K0KXI0_9PEZI</name>
<organism evidence="10 11">
    <name type="scientific">Elsinoe batatas</name>
    <dbReference type="NCBI Taxonomy" id="2601811"/>
    <lineage>
        <taxon>Eukaryota</taxon>
        <taxon>Fungi</taxon>
        <taxon>Dikarya</taxon>
        <taxon>Ascomycota</taxon>
        <taxon>Pezizomycotina</taxon>
        <taxon>Dothideomycetes</taxon>
        <taxon>Dothideomycetidae</taxon>
        <taxon>Myriangiales</taxon>
        <taxon>Elsinoaceae</taxon>
        <taxon>Elsinoe</taxon>
    </lineage>
</organism>
<feature type="transmembrane region" description="Helical" evidence="8">
    <location>
        <begin position="191"/>
        <end position="211"/>
    </location>
</feature>
<feature type="transmembrane region" description="Helical" evidence="8">
    <location>
        <begin position="364"/>
        <end position="383"/>
    </location>
</feature>
<gene>
    <name evidence="10" type="ORF">KVT40_006913</name>
</gene>
<evidence type="ECO:0000313" key="10">
    <source>
        <dbReference type="EMBL" id="KAG8625162.1"/>
    </source>
</evidence>
<dbReference type="FunFam" id="1.20.1250.20:FF:000078">
    <property type="entry name" value="MFS maltose transporter, putative"/>
    <property type="match status" value="1"/>
</dbReference>
<sequence length="526" mass="57798">MATHEEKAYTSHIEDTDDPINQNDTLAVGAREAASEEHSMTVKQALRKYPKAIFWSIMVSTAIIMEGYDIVLVGSLFAQPDFQRRYGQFYGDDIGYQISGPWQAGLSCGATVGTIIGAFGNGWLTHKYGYRKVLLILLVSMTGFIFLTFFATSITMLLVGQILCGVPWGVFATLAPAYASEVCPLVLRGYLTVYVNICWAFGQLLAAGVLAGAEGLGSRWAYRIPFTLQWVWPPFLLAVLVSASESPWWLVRAGRVDDAKKVIMRLVTGLSFQDATKSVAQMVHTTRLEESLSSGTSYLDLFRGDELRRTEIVRVVFAAQVFSGSNLAGLSSSTSFQFSVGGLGLACIGTIVSWFLLSVLGRRTIYVIGLGALAAIMFTIGFIQVGTSSEGGSWAMGSMVLVWLLVYYLTVGPICYAIISETSSVQLRSKSVCVARISYYIAQIIGYVVQPYTINPTEGNLKGKAGFVWGATGLICFAWAFFRLPETKDRTFEELDILFARKLPARRFKSYHVDAYAYEVEDVLQG</sequence>
<evidence type="ECO:0000256" key="2">
    <source>
        <dbReference type="ARBA" id="ARBA00010992"/>
    </source>
</evidence>
<evidence type="ECO:0000256" key="4">
    <source>
        <dbReference type="ARBA" id="ARBA00022692"/>
    </source>
</evidence>
<dbReference type="InterPro" id="IPR005829">
    <property type="entry name" value="Sugar_transporter_CS"/>
</dbReference>
<dbReference type="SUPFAM" id="SSF103473">
    <property type="entry name" value="MFS general substrate transporter"/>
    <property type="match status" value="1"/>
</dbReference>
<dbReference type="AlphaFoldDB" id="A0A8K0KXI0"/>
<feature type="transmembrane region" description="Helical" evidence="8">
    <location>
        <begin position="336"/>
        <end position="357"/>
    </location>
</feature>
<dbReference type="InterPro" id="IPR003663">
    <property type="entry name" value="Sugar/inositol_transpt"/>
</dbReference>
<dbReference type="InterPro" id="IPR050360">
    <property type="entry name" value="MFS_Sugar_Transporters"/>
</dbReference>